<dbReference type="RefSeq" id="XP_052111514.1">
    <property type="nucleotide sequence ID" value="XM_052255554.1"/>
</dbReference>
<accession>A0A9C6WML3</accession>
<dbReference type="AlphaFoldDB" id="A0A9C6WML3"/>
<sequence>MDNALKENEYDIIKKKCRRNALNQSKQPYPHTGGPKTMERLKDEEEKKQQRRIGRREMFIMTHKKRDGSYINDDARVVGSQDSSSKEISLTDSLAQVLGKEHLGRVGGLGFGSYSTKIISNTTQQLNSIVQIEEYQSEIIELKAAAAEQKAEISKLKATIVEHRAEAAEEKAKRQTMKNLVKYIIQQQRDTLPPKIDAQLKSLESGAK</sequence>
<proteinExistence type="predicted"/>
<evidence type="ECO:0000256" key="1">
    <source>
        <dbReference type="SAM" id="Coils"/>
    </source>
</evidence>
<dbReference type="Pfam" id="PF03004">
    <property type="entry name" value="Transposase_24"/>
    <property type="match status" value="1"/>
</dbReference>
<feature type="coiled-coil region" evidence="1">
    <location>
        <begin position="132"/>
        <end position="180"/>
    </location>
</feature>
<reference evidence="4" key="2">
    <citation type="submission" date="2025-08" db="UniProtKB">
        <authorList>
            <consortium name="RefSeq"/>
        </authorList>
    </citation>
    <scope>IDENTIFICATION</scope>
    <source>
        <tissue evidence="4">Whole plant</tissue>
    </source>
</reference>
<reference evidence="3" key="1">
    <citation type="journal article" date="2016" name="Nat. Genet.">
        <title>The genome sequences of Arachis duranensis and Arachis ipaensis, the diploid ancestors of cultivated peanut.</title>
        <authorList>
            <person name="Bertioli D.J."/>
            <person name="Cannon S.B."/>
            <person name="Froenicke L."/>
            <person name="Huang G."/>
            <person name="Farmer A.D."/>
            <person name="Cannon E.K."/>
            <person name="Liu X."/>
            <person name="Gao D."/>
            <person name="Clevenger J."/>
            <person name="Dash S."/>
            <person name="Ren L."/>
            <person name="Moretzsohn M.C."/>
            <person name="Shirasawa K."/>
            <person name="Huang W."/>
            <person name="Vidigal B."/>
            <person name="Abernathy B."/>
            <person name="Chu Y."/>
            <person name="Niederhuth C.E."/>
            <person name="Umale P."/>
            <person name="Araujo A.C."/>
            <person name="Kozik A."/>
            <person name="Kim K.D."/>
            <person name="Burow M.D."/>
            <person name="Varshney R.K."/>
            <person name="Wang X."/>
            <person name="Zhang X."/>
            <person name="Barkley N."/>
            <person name="Guimaraes P.M."/>
            <person name="Isobe S."/>
            <person name="Guo B."/>
            <person name="Liao B."/>
            <person name="Stalker H.T."/>
            <person name="Schmitz R.J."/>
            <person name="Scheffler B.E."/>
            <person name="Leal-Bertioli S.C."/>
            <person name="Xun X."/>
            <person name="Jackson S.A."/>
            <person name="Michelmore R."/>
            <person name="Ozias-Akins P."/>
        </authorList>
    </citation>
    <scope>NUCLEOTIDE SEQUENCE [LARGE SCALE GENOMIC DNA]</scope>
    <source>
        <strain evidence="3">cv. V14167</strain>
    </source>
</reference>
<dbReference type="Proteomes" id="UP000515211">
    <property type="component" value="Chromosome 10"/>
</dbReference>
<evidence type="ECO:0000256" key="2">
    <source>
        <dbReference type="SAM" id="MobiDB-lite"/>
    </source>
</evidence>
<evidence type="ECO:0000313" key="3">
    <source>
        <dbReference type="Proteomes" id="UP000515211"/>
    </source>
</evidence>
<feature type="compositionally biased region" description="Basic and acidic residues" evidence="2">
    <location>
        <begin position="37"/>
        <end position="48"/>
    </location>
</feature>
<gene>
    <name evidence="4" type="primary">LOC127742813</name>
</gene>
<organism evidence="3 4">
    <name type="scientific">Arachis duranensis</name>
    <name type="common">Wild peanut</name>
    <dbReference type="NCBI Taxonomy" id="130453"/>
    <lineage>
        <taxon>Eukaryota</taxon>
        <taxon>Viridiplantae</taxon>
        <taxon>Streptophyta</taxon>
        <taxon>Embryophyta</taxon>
        <taxon>Tracheophyta</taxon>
        <taxon>Spermatophyta</taxon>
        <taxon>Magnoliopsida</taxon>
        <taxon>eudicotyledons</taxon>
        <taxon>Gunneridae</taxon>
        <taxon>Pentapetalae</taxon>
        <taxon>rosids</taxon>
        <taxon>fabids</taxon>
        <taxon>Fabales</taxon>
        <taxon>Fabaceae</taxon>
        <taxon>Papilionoideae</taxon>
        <taxon>50 kb inversion clade</taxon>
        <taxon>dalbergioids sensu lato</taxon>
        <taxon>Dalbergieae</taxon>
        <taxon>Pterocarpus clade</taxon>
        <taxon>Arachis</taxon>
    </lineage>
</organism>
<dbReference type="KEGG" id="adu:127742813"/>
<feature type="region of interest" description="Disordered" evidence="2">
    <location>
        <begin position="18"/>
        <end position="50"/>
    </location>
</feature>
<keyword evidence="1" id="KW-0175">Coiled coil</keyword>
<dbReference type="GeneID" id="127742813"/>
<protein>
    <submittedName>
        <fullName evidence="4">Uncharacterized protein LOC127742813</fullName>
    </submittedName>
</protein>
<dbReference type="InterPro" id="IPR004252">
    <property type="entry name" value="Probable_transposase_24"/>
</dbReference>
<evidence type="ECO:0000313" key="4">
    <source>
        <dbReference type="RefSeq" id="XP_052111514.1"/>
    </source>
</evidence>
<keyword evidence="3" id="KW-1185">Reference proteome</keyword>
<name>A0A9C6WML3_ARADU</name>